<keyword evidence="2" id="KW-0863">Zinc-finger</keyword>
<keyword evidence="3" id="KW-0862">Zinc</keyword>
<feature type="non-terminal residue" evidence="5">
    <location>
        <position position="68"/>
    </location>
</feature>
<dbReference type="SUPFAM" id="SSF57850">
    <property type="entry name" value="RING/U-box"/>
    <property type="match status" value="1"/>
</dbReference>
<proteinExistence type="predicted"/>
<dbReference type="PROSITE" id="PS01357">
    <property type="entry name" value="ZF_ZZ_1"/>
    <property type="match status" value="1"/>
</dbReference>
<name>A0A5J4T9F0_9EUKA</name>
<dbReference type="GO" id="GO:0008270">
    <property type="term" value="F:zinc ion binding"/>
    <property type="evidence" value="ECO:0007669"/>
    <property type="project" value="UniProtKB-KW"/>
</dbReference>
<evidence type="ECO:0000313" key="5">
    <source>
        <dbReference type="EMBL" id="KAA6354035.1"/>
    </source>
</evidence>
<protein>
    <recommendedName>
        <fullName evidence="4">ZZ-type domain-containing protein</fullName>
    </recommendedName>
</protein>
<dbReference type="OrthoDB" id="2122982at2759"/>
<comment type="caution">
    <text evidence="5">The sequence shown here is derived from an EMBL/GenBank/DDBJ whole genome shotgun (WGS) entry which is preliminary data.</text>
</comment>
<dbReference type="PANTHER" id="PTHR15090">
    <property type="entry name" value="SEQUESTOSOME 1-RELATED"/>
    <property type="match status" value="1"/>
</dbReference>
<dbReference type="SMART" id="SM00291">
    <property type="entry name" value="ZnF_ZZ"/>
    <property type="match status" value="1"/>
</dbReference>
<dbReference type="Proteomes" id="UP000324800">
    <property type="component" value="Unassembled WGS sequence"/>
</dbReference>
<reference evidence="5 6" key="1">
    <citation type="submission" date="2019-03" db="EMBL/GenBank/DDBJ databases">
        <title>Single cell metagenomics reveals metabolic interactions within the superorganism composed of flagellate Streblomastix strix and complex community of Bacteroidetes bacteria on its surface.</title>
        <authorList>
            <person name="Treitli S.C."/>
            <person name="Kolisko M."/>
            <person name="Husnik F."/>
            <person name="Keeling P."/>
            <person name="Hampl V."/>
        </authorList>
    </citation>
    <scope>NUCLEOTIDE SEQUENCE [LARGE SCALE GENOMIC DNA]</scope>
    <source>
        <strain evidence="5">ST1C</strain>
    </source>
</reference>
<dbReference type="InterPro" id="IPR043145">
    <property type="entry name" value="Znf_ZZ_sf"/>
</dbReference>
<evidence type="ECO:0000256" key="2">
    <source>
        <dbReference type="ARBA" id="ARBA00022771"/>
    </source>
</evidence>
<evidence type="ECO:0000256" key="3">
    <source>
        <dbReference type="ARBA" id="ARBA00022833"/>
    </source>
</evidence>
<dbReference type="Gene3D" id="3.30.60.90">
    <property type="match status" value="1"/>
</dbReference>
<dbReference type="InterPro" id="IPR000433">
    <property type="entry name" value="Znf_ZZ"/>
</dbReference>
<evidence type="ECO:0000256" key="1">
    <source>
        <dbReference type="ARBA" id="ARBA00022723"/>
    </source>
</evidence>
<sequence length="68" mass="7585">MTSESSATEHTIGQQNEVDACILLPHPDIFCNECQKQVVGIRYKCNACEDFDLCSKCMKIQPPVHNAT</sequence>
<dbReference type="EMBL" id="SNRW01037019">
    <property type="protein sequence ID" value="KAA6354035.1"/>
    <property type="molecule type" value="Genomic_DNA"/>
</dbReference>
<feature type="domain" description="ZZ-type" evidence="4">
    <location>
        <begin position="31"/>
        <end position="57"/>
    </location>
</feature>
<gene>
    <name evidence="5" type="ORF">EZS28_050438</name>
</gene>
<organism evidence="5 6">
    <name type="scientific">Streblomastix strix</name>
    <dbReference type="NCBI Taxonomy" id="222440"/>
    <lineage>
        <taxon>Eukaryota</taxon>
        <taxon>Metamonada</taxon>
        <taxon>Preaxostyla</taxon>
        <taxon>Oxymonadida</taxon>
        <taxon>Streblomastigidae</taxon>
        <taxon>Streblomastix</taxon>
    </lineage>
</organism>
<evidence type="ECO:0000259" key="4">
    <source>
        <dbReference type="PROSITE" id="PS01357"/>
    </source>
</evidence>
<dbReference type="AlphaFoldDB" id="A0A5J4T9F0"/>
<dbReference type="InterPro" id="IPR052260">
    <property type="entry name" value="Autophagy_Rcpt_SigReg"/>
</dbReference>
<accession>A0A5J4T9F0</accession>
<dbReference type="PANTHER" id="PTHR15090:SF8">
    <property type="entry name" value="ZZ-TYPE ZINC FINGER-CONTAINING PROTEIN"/>
    <property type="match status" value="1"/>
</dbReference>
<evidence type="ECO:0000313" key="6">
    <source>
        <dbReference type="Proteomes" id="UP000324800"/>
    </source>
</evidence>
<dbReference type="Pfam" id="PF00569">
    <property type="entry name" value="ZZ"/>
    <property type="match status" value="1"/>
</dbReference>
<keyword evidence="1" id="KW-0479">Metal-binding</keyword>